<keyword evidence="9" id="KW-1185">Reference proteome</keyword>
<gene>
    <name evidence="8" type="ORF">JOC48_002060</name>
</gene>
<dbReference type="InterPro" id="IPR011010">
    <property type="entry name" value="DNA_brk_join_enz"/>
</dbReference>
<dbReference type="Pfam" id="PF00589">
    <property type="entry name" value="Phage_integrase"/>
    <property type="match status" value="1"/>
</dbReference>
<evidence type="ECO:0000256" key="2">
    <source>
        <dbReference type="ARBA" id="ARBA00022908"/>
    </source>
</evidence>
<keyword evidence="4" id="KW-0233">DNA recombination</keyword>
<keyword evidence="2" id="KW-0229">DNA integration</keyword>
<evidence type="ECO:0000259" key="6">
    <source>
        <dbReference type="PROSITE" id="PS51898"/>
    </source>
</evidence>
<evidence type="ECO:0000256" key="3">
    <source>
        <dbReference type="ARBA" id="ARBA00023125"/>
    </source>
</evidence>
<dbReference type="Gene3D" id="1.10.443.10">
    <property type="entry name" value="Intergrase catalytic core"/>
    <property type="match status" value="1"/>
</dbReference>
<sequence length="381" mass="44598">MRGSYKKNPDGTWSFRVNIGINPKTGKRIQKYKSGFRTKKDAQNEATRILLEVNDGTFFEESPEQFNVYISRWFNTSYKRSVEESTATSRWYLIDKHLIPAFYHRKLNEISPFEIDSFYADKIDNGYSPAYIRQMHNVLNQSFQQAVKWRLIKNNPVQDTSPPKVRNKEKQVWNVDQVNHFIKVIDNHHTKIPYVLAIYTGMRRGEILGLKWSDVDLDKGKINIKRSLCFISKKGLTFKEPKTSKSKRQISISKQLIKMLMNHKEYREGLQVKFGIAYVDNDMVVSTDDGKPMDPRNLLRQFYLHMEKAKLPKLSFHDLRHTHATILMQIGENPKVVSERLGHSRVGITLDLYSHVSDDLQERAAEKFEETLFKKRNSPPL</sequence>
<feature type="domain" description="Core-binding (CB)" evidence="7">
    <location>
        <begin position="64"/>
        <end position="147"/>
    </location>
</feature>
<keyword evidence="3 5" id="KW-0238">DNA-binding</keyword>
<dbReference type="SUPFAM" id="SSF56349">
    <property type="entry name" value="DNA breaking-rejoining enzymes"/>
    <property type="match status" value="1"/>
</dbReference>
<evidence type="ECO:0000256" key="4">
    <source>
        <dbReference type="ARBA" id="ARBA00023172"/>
    </source>
</evidence>
<dbReference type="InterPro" id="IPR050090">
    <property type="entry name" value="Tyrosine_recombinase_XerCD"/>
</dbReference>
<dbReference type="InterPro" id="IPR004107">
    <property type="entry name" value="Integrase_SAM-like_N"/>
</dbReference>
<comment type="caution">
    <text evidence="8">The sequence shown here is derived from an EMBL/GenBank/DDBJ whole genome shotgun (WGS) entry which is preliminary data.</text>
</comment>
<dbReference type="InterPro" id="IPR028259">
    <property type="entry name" value="AP2-like_int_N"/>
</dbReference>
<accession>A0ABS2N097</accession>
<dbReference type="PROSITE" id="PS51900">
    <property type="entry name" value="CB"/>
    <property type="match status" value="1"/>
</dbReference>
<evidence type="ECO:0000313" key="8">
    <source>
        <dbReference type="EMBL" id="MBM7571564.1"/>
    </source>
</evidence>
<dbReference type="Gene3D" id="1.10.150.130">
    <property type="match status" value="1"/>
</dbReference>
<dbReference type="PROSITE" id="PS51898">
    <property type="entry name" value="TYR_RECOMBINASE"/>
    <property type="match status" value="1"/>
</dbReference>
<protein>
    <submittedName>
        <fullName evidence="8">Integrase</fullName>
    </submittedName>
</protein>
<dbReference type="EMBL" id="JAFBDR010000009">
    <property type="protein sequence ID" value="MBM7571564.1"/>
    <property type="molecule type" value="Genomic_DNA"/>
</dbReference>
<dbReference type="InterPro" id="IPR010998">
    <property type="entry name" value="Integrase_recombinase_N"/>
</dbReference>
<dbReference type="RefSeq" id="WP_204499277.1">
    <property type="nucleotide sequence ID" value="NZ_JAFBDR010000009.1"/>
</dbReference>
<feature type="domain" description="Tyr recombinase" evidence="6">
    <location>
        <begin position="168"/>
        <end position="366"/>
    </location>
</feature>
<comment type="similarity">
    <text evidence="1">Belongs to the 'phage' integrase family.</text>
</comment>
<dbReference type="InterPro" id="IPR002104">
    <property type="entry name" value="Integrase_catalytic"/>
</dbReference>
<evidence type="ECO:0000259" key="7">
    <source>
        <dbReference type="PROSITE" id="PS51900"/>
    </source>
</evidence>
<dbReference type="Pfam" id="PF14659">
    <property type="entry name" value="Phage_int_SAM_3"/>
    <property type="match status" value="1"/>
</dbReference>
<dbReference type="Proteomes" id="UP001296943">
    <property type="component" value="Unassembled WGS sequence"/>
</dbReference>
<dbReference type="InterPro" id="IPR013762">
    <property type="entry name" value="Integrase-like_cat_sf"/>
</dbReference>
<dbReference type="Pfam" id="PF14657">
    <property type="entry name" value="Arm-DNA-bind_4"/>
    <property type="match status" value="1"/>
</dbReference>
<dbReference type="InterPro" id="IPR044068">
    <property type="entry name" value="CB"/>
</dbReference>
<evidence type="ECO:0000313" key="9">
    <source>
        <dbReference type="Proteomes" id="UP001296943"/>
    </source>
</evidence>
<name>A0ABS2N097_9BACI</name>
<dbReference type="PANTHER" id="PTHR30349:SF64">
    <property type="entry name" value="PROPHAGE INTEGRASE INTD-RELATED"/>
    <property type="match status" value="1"/>
</dbReference>
<proteinExistence type="inferred from homology"/>
<organism evidence="8 9">
    <name type="scientific">Aquibacillus albus</name>
    <dbReference type="NCBI Taxonomy" id="1168171"/>
    <lineage>
        <taxon>Bacteria</taxon>
        <taxon>Bacillati</taxon>
        <taxon>Bacillota</taxon>
        <taxon>Bacilli</taxon>
        <taxon>Bacillales</taxon>
        <taxon>Bacillaceae</taxon>
        <taxon>Aquibacillus</taxon>
    </lineage>
</organism>
<dbReference type="CDD" id="cd01189">
    <property type="entry name" value="INT_ICEBs1_C_like"/>
    <property type="match status" value="1"/>
</dbReference>
<reference evidence="8 9" key="1">
    <citation type="submission" date="2021-01" db="EMBL/GenBank/DDBJ databases">
        <title>Genomic Encyclopedia of Type Strains, Phase IV (KMG-IV): sequencing the most valuable type-strain genomes for metagenomic binning, comparative biology and taxonomic classification.</title>
        <authorList>
            <person name="Goeker M."/>
        </authorList>
    </citation>
    <scope>NUCLEOTIDE SEQUENCE [LARGE SCALE GENOMIC DNA]</scope>
    <source>
        <strain evidence="8 9">DSM 23711</strain>
    </source>
</reference>
<dbReference type="PANTHER" id="PTHR30349">
    <property type="entry name" value="PHAGE INTEGRASE-RELATED"/>
    <property type="match status" value="1"/>
</dbReference>
<evidence type="ECO:0000256" key="1">
    <source>
        <dbReference type="ARBA" id="ARBA00008857"/>
    </source>
</evidence>
<evidence type="ECO:0000256" key="5">
    <source>
        <dbReference type="PROSITE-ProRule" id="PRU01248"/>
    </source>
</evidence>